<reference evidence="1" key="2">
    <citation type="submission" date="2025-08" db="UniProtKB">
        <authorList>
            <consortium name="Ensembl"/>
        </authorList>
    </citation>
    <scope>IDENTIFICATION</scope>
    <source>
        <strain evidence="1">Thorbecke</strain>
    </source>
</reference>
<evidence type="ECO:0000313" key="1">
    <source>
        <dbReference type="Ensembl" id="ENSOCUP00000041349.1"/>
    </source>
</evidence>
<dbReference type="Ensembl" id="ENSOCUT00000049321.1">
    <property type="protein sequence ID" value="ENSOCUP00000041349.1"/>
    <property type="gene ID" value="ENSOCUG00000035283.1"/>
</dbReference>
<proteinExistence type="predicted"/>
<dbReference type="GeneTree" id="ENSGT00800000125293"/>
<dbReference type="Bgee" id="ENSOCUG00000035283">
    <property type="expression patterns" value="Expressed in uterus and 8 other cell types or tissues"/>
</dbReference>
<dbReference type="Proteomes" id="UP000001811">
    <property type="component" value="Unplaced"/>
</dbReference>
<organism evidence="1 2">
    <name type="scientific">Oryctolagus cuniculus</name>
    <name type="common">Rabbit</name>
    <dbReference type="NCBI Taxonomy" id="9986"/>
    <lineage>
        <taxon>Eukaryota</taxon>
        <taxon>Metazoa</taxon>
        <taxon>Chordata</taxon>
        <taxon>Craniata</taxon>
        <taxon>Vertebrata</taxon>
        <taxon>Euteleostomi</taxon>
        <taxon>Mammalia</taxon>
        <taxon>Eutheria</taxon>
        <taxon>Euarchontoglires</taxon>
        <taxon>Glires</taxon>
        <taxon>Lagomorpha</taxon>
        <taxon>Leporidae</taxon>
        <taxon>Oryctolagus</taxon>
    </lineage>
</organism>
<keyword evidence="2" id="KW-1185">Reference proteome</keyword>
<sequence length="98" mass="10211">LPHTPGAAVRQILLAMQASIARWAGASEGSHVVSAGAWATRAAQTLVHVPGTVWTGEPRQAGAGERARAILTGAAIQTGVWGEMGERPSLTLPLFLKY</sequence>
<dbReference type="InParanoid" id="A0A5F9D5C9"/>
<protein>
    <submittedName>
        <fullName evidence="1">Uncharacterized protein</fullName>
    </submittedName>
</protein>
<dbReference type="AlphaFoldDB" id="A0A5F9D5C9"/>
<accession>A0A5F9D5C9</accession>
<name>A0A5F9D5C9_RABIT</name>
<reference evidence="1" key="3">
    <citation type="submission" date="2025-09" db="UniProtKB">
        <authorList>
            <consortium name="Ensembl"/>
        </authorList>
    </citation>
    <scope>IDENTIFICATION</scope>
    <source>
        <strain evidence="1">Thorbecke</strain>
    </source>
</reference>
<evidence type="ECO:0000313" key="2">
    <source>
        <dbReference type="Proteomes" id="UP000001811"/>
    </source>
</evidence>
<reference evidence="1 2" key="1">
    <citation type="journal article" date="2011" name="Nature">
        <title>A high-resolution map of human evolutionary constraint using 29 mammals.</title>
        <authorList>
            <person name="Lindblad-Toh K."/>
            <person name="Garber M."/>
            <person name="Zuk O."/>
            <person name="Lin M.F."/>
            <person name="Parker B.J."/>
            <person name="Washietl S."/>
            <person name="Kheradpour P."/>
            <person name="Ernst J."/>
            <person name="Jordan G."/>
            <person name="Mauceli E."/>
            <person name="Ward L.D."/>
            <person name="Lowe C.B."/>
            <person name="Holloway A.K."/>
            <person name="Clamp M."/>
            <person name="Gnerre S."/>
            <person name="Alfoldi J."/>
            <person name="Beal K."/>
            <person name="Chang J."/>
            <person name="Clawson H."/>
            <person name="Cuff J."/>
            <person name="Di Palma F."/>
            <person name="Fitzgerald S."/>
            <person name="Flicek P."/>
            <person name="Guttman M."/>
            <person name="Hubisz M.J."/>
            <person name="Jaffe D.B."/>
            <person name="Jungreis I."/>
            <person name="Kent W.J."/>
            <person name="Kostka D."/>
            <person name="Lara M."/>
            <person name="Martins A.L."/>
            <person name="Massingham T."/>
            <person name="Moltke I."/>
            <person name="Raney B.J."/>
            <person name="Rasmussen M.D."/>
            <person name="Robinson J."/>
            <person name="Stark A."/>
            <person name="Vilella A.J."/>
            <person name="Wen J."/>
            <person name="Xie X."/>
            <person name="Zody M.C."/>
            <person name="Baldwin J."/>
            <person name="Bloom T."/>
            <person name="Chin C.W."/>
            <person name="Heiman D."/>
            <person name="Nicol R."/>
            <person name="Nusbaum C."/>
            <person name="Young S."/>
            <person name="Wilkinson J."/>
            <person name="Worley K.C."/>
            <person name="Kovar C.L."/>
            <person name="Muzny D.M."/>
            <person name="Gibbs R.A."/>
            <person name="Cree A."/>
            <person name="Dihn H.H."/>
            <person name="Fowler G."/>
            <person name="Jhangiani S."/>
            <person name="Joshi V."/>
            <person name="Lee S."/>
            <person name="Lewis L.R."/>
            <person name="Nazareth L.V."/>
            <person name="Okwuonu G."/>
            <person name="Santibanez J."/>
            <person name="Warren W.C."/>
            <person name="Mardis E.R."/>
            <person name="Weinstock G.M."/>
            <person name="Wilson R.K."/>
            <person name="Delehaunty K."/>
            <person name="Dooling D."/>
            <person name="Fronik C."/>
            <person name="Fulton L."/>
            <person name="Fulton B."/>
            <person name="Graves T."/>
            <person name="Minx P."/>
            <person name="Sodergren E."/>
            <person name="Birney E."/>
            <person name="Margulies E.H."/>
            <person name="Herrero J."/>
            <person name="Green E.D."/>
            <person name="Haussler D."/>
            <person name="Siepel A."/>
            <person name="Goldman N."/>
            <person name="Pollard K.S."/>
            <person name="Pedersen J.S."/>
            <person name="Lander E.S."/>
            <person name="Kellis M."/>
        </authorList>
    </citation>
    <scope>NUCLEOTIDE SEQUENCE [LARGE SCALE GENOMIC DNA]</scope>
    <source>
        <strain evidence="2">Thorbecke</strain>
    </source>
</reference>